<keyword evidence="3" id="KW-0732">Signal</keyword>
<reference evidence="6" key="2">
    <citation type="journal article" date="2019" name="Gigascience">
        <title>High-quality Schistosoma haematobium genome achieved by single-molecule and long-range sequencing.</title>
        <authorList>
            <person name="Stroehlein A.J."/>
            <person name="Korhonen P.K."/>
            <person name="Chong T.M."/>
            <person name="Lim Y.L."/>
            <person name="Chan K.G."/>
            <person name="Webster B."/>
            <person name="Rollinson D."/>
            <person name="Brindley P.J."/>
            <person name="Gasser R.B."/>
            <person name="Young N.D."/>
        </authorList>
    </citation>
    <scope>NUCLEOTIDE SEQUENCE</scope>
</reference>
<comment type="subcellular location">
    <subcellularLocation>
        <location evidence="1">Secreted</location>
    </subcellularLocation>
</comment>
<reference evidence="6" key="3">
    <citation type="submission" date="2021-06" db="EMBL/GenBank/DDBJ databases">
        <title>Chromosome-level genome assembly for S. haematobium.</title>
        <authorList>
            <person name="Stroehlein A.J."/>
        </authorList>
    </citation>
    <scope>NUCLEOTIDE SEQUENCE</scope>
</reference>
<evidence type="ECO:0000256" key="5">
    <source>
        <dbReference type="ARBA" id="ARBA00023157"/>
    </source>
</evidence>
<name>A0A6A5DYW5_SCHHA</name>
<keyword evidence="4" id="KW-0960">Knottin</keyword>
<keyword evidence="5" id="KW-1015">Disulfide bond</keyword>
<protein>
    <submittedName>
        <fullName evidence="6">Uncharacterized protein</fullName>
    </submittedName>
</protein>
<gene>
    <name evidence="6" type="ORF">MS3_00008667</name>
</gene>
<accession>A0A6A5DYW5</accession>
<keyword evidence="2" id="KW-0964">Secreted</keyword>
<dbReference type="InterPro" id="IPR021712">
    <property type="entry name" value="UPF0506"/>
</dbReference>
<evidence type="ECO:0000256" key="3">
    <source>
        <dbReference type="ARBA" id="ARBA00022729"/>
    </source>
</evidence>
<dbReference type="AlphaFoldDB" id="A0A6A5DYW5"/>
<evidence type="ECO:0000256" key="2">
    <source>
        <dbReference type="ARBA" id="ARBA00022525"/>
    </source>
</evidence>
<proteinExistence type="predicted"/>
<evidence type="ECO:0000313" key="6">
    <source>
        <dbReference type="EMBL" id="KAH9581565.1"/>
    </source>
</evidence>
<sequence>MIRSDSDSRRNVFLDLPLFSFHSEFKISACLVMQFDGFRNVIIIHPQRLFLICSLAQSWFFLCYIVLQALALYSRSVLTFLLKIVTLILVDGCFELLLLFSCRNAFLGLPILAFTSASDPPRSSVIPPRMAMVTQTGNLVHVEMFVKPSRCKLEGENCTKTIFSPCCANSTCQLHGLFKGVCVKCLPEKHLCLSSSECCTKLCSWFRCIMTN</sequence>
<dbReference type="GeneID" id="24589638"/>
<reference evidence="6" key="4">
    <citation type="journal article" date="2022" name="PLoS Pathog.">
        <title>Chromosome-level genome of Schistosoma haematobium underpins genome-wide explorations of molecular variation.</title>
        <authorList>
            <person name="Stroehlein A.J."/>
            <person name="Korhonen P.K."/>
            <person name="Lee V.V."/>
            <person name="Ralph S.A."/>
            <person name="Mentink-Kane M."/>
            <person name="You H."/>
            <person name="McManus D.P."/>
            <person name="Tchuente L.T."/>
            <person name="Stothard J.R."/>
            <person name="Kaur P."/>
            <person name="Dudchenko O."/>
            <person name="Aiden E.L."/>
            <person name="Yang B."/>
            <person name="Yang H."/>
            <person name="Emery A.M."/>
            <person name="Webster B.L."/>
            <person name="Brindley P.J."/>
            <person name="Rollinson D."/>
            <person name="Chang B.C.H."/>
            <person name="Gasser R.B."/>
            <person name="Young N.D."/>
        </authorList>
    </citation>
    <scope>NUCLEOTIDE SEQUENCE</scope>
</reference>
<dbReference type="GO" id="GO:0005576">
    <property type="term" value="C:extracellular region"/>
    <property type="evidence" value="ECO:0007669"/>
    <property type="project" value="UniProtKB-SubCell"/>
</dbReference>
<dbReference type="Pfam" id="PF11703">
    <property type="entry name" value="UPF0506"/>
    <property type="match status" value="1"/>
</dbReference>
<dbReference type="CTD" id="24589638"/>
<dbReference type="EMBL" id="AMPZ03000006">
    <property type="protein sequence ID" value="KAH9581565.1"/>
    <property type="molecule type" value="Genomic_DNA"/>
</dbReference>
<organism evidence="6 7">
    <name type="scientific">Schistosoma haematobium</name>
    <name type="common">Blood fluke</name>
    <dbReference type="NCBI Taxonomy" id="6185"/>
    <lineage>
        <taxon>Eukaryota</taxon>
        <taxon>Metazoa</taxon>
        <taxon>Spiralia</taxon>
        <taxon>Lophotrochozoa</taxon>
        <taxon>Platyhelminthes</taxon>
        <taxon>Trematoda</taxon>
        <taxon>Digenea</taxon>
        <taxon>Strigeidida</taxon>
        <taxon>Schistosomatoidea</taxon>
        <taxon>Schistosomatidae</taxon>
        <taxon>Schistosoma</taxon>
    </lineage>
</organism>
<evidence type="ECO:0000256" key="1">
    <source>
        <dbReference type="ARBA" id="ARBA00004613"/>
    </source>
</evidence>
<evidence type="ECO:0000256" key="4">
    <source>
        <dbReference type="ARBA" id="ARBA00022854"/>
    </source>
</evidence>
<dbReference type="RefSeq" id="XP_012793510.2">
    <property type="nucleotide sequence ID" value="XM_012938056.3"/>
</dbReference>
<dbReference type="Proteomes" id="UP000471633">
    <property type="component" value="Unassembled WGS sequence"/>
</dbReference>
<reference evidence="6" key="1">
    <citation type="journal article" date="2012" name="Nat. Genet.">
        <title>Whole-genome sequence of Schistosoma haematobium.</title>
        <authorList>
            <person name="Young N.D."/>
            <person name="Jex A.R."/>
            <person name="Li B."/>
            <person name="Liu S."/>
            <person name="Yang L."/>
            <person name="Xiong Z."/>
            <person name="Li Y."/>
            <person name="Cantacessi C."/>
            <person name="Hall R.S."/>
            <person name="Xu X."/>
            <person name="Chen F."/>
            <person name="Wu X."/>
            <person name="Zerlotini A."/>
            <person name="Oliveira G."/>
            <person name="Hofmann A."/>
            <person name="Zhang G."/>
            <person name="Fang X."/>
            <person name="Kang Y."/>
            <person name="Campbell B.E."/>
            <person name="Loukas A."/>
            <person name="Ranganathan S."/>
            <person name="Rollinson D."/>
            <person name="Rinaldi G."/>
            <person name="Brindley P.J."/>
            <person name="Yang H."/>
            <person name="Wang J."/>
            <person name="Wang J."/>
            <person name="Gasser R.B."/>
        </authorList>
    </citation>
    <scope>NUCLEOTIDE SEQUENCE</scope>
</reference>
<keyword evidence="7" id="KW-1185">Reference proteome</keyword>
<dbReference type="KEGG" id="shx:MS3_00008667"/>
<comment type="caution">
    <text evidence="6">The sequence shown here is derived from an EMBL/GenBank/DDBJ whole genome shotgun (WGS) entry which is preliminary data.</text>
</comment>
<evidence type="ECO:0000313" key="7">
    <source>
        <dbReference type="Proteomes" id="UP000471633"/>
    </source>
</evidence>